<dbReference type="Pfam" id="PF13466">
    <property type="entry name" value="STAS_2"/>
    <property type="match status" value="1"/>
</dbReference>
<dbReference type="InterPro" id="IPR002645">
    <property type="entry name" value="STAS_dom"/>
</dbReference>
<sequence>MSEAARDPVASVALPTHVDMAATIELREQLLAMAGAPRIEVDGAAVERIGTPAIQVLLAATRGAAAEGRSLKLRSPSSAMRRALEDVGLLKRA</sequence>
<dbReference type="PROSITE" id="PS50801">
    <property type="entry name" value="STAS"/>
    <property type="match status" value="1"/>
</dbReference>
<dbReference type="AlphaFoldDB" id="A0AAU7XAB0"/>
<evidence type="ECO:0000313" key="2">
    <source>
        <dbReference type="EMBL" id="XBY44687.1"/>
    </source>
</evidence>
<dbReference type="InterPro" id="IPR036513">
    <property type="entry name" value="STAS_dom_sf"/>
</dbReference>
<gene>
    <name evidence="2" type="ORF">ABS361_22285</name>
</gene>
<feature type="domain" description="STAS" evidence="1">
    <location>
        <begin position="1"/>
        <end position="93"/>
    </location>
</feature>
<dbReference type="SUPFAM" id="SSF52091">
    <property type="entry name" value="SpoIIaa-like"/>
    <property type="match status" value="1"/>
</dbReference>
<organism evidence="2">
    <name type="scientific">Methyloraptor flagellatus</name>
    <dbReference type="NCBI Taxonomy" id="3162530"/>
    <lineage>
        <taxon>Bacteria</taxon>
        <taxon>Pseudomonadati</taxon>
        <taxon>Pseudomonadota</taxon>
        <taxon>Alphaproteobacteria</taxon>
        <taxon>Hyphomicrobiales</taxon>
        <taxon>Ancalomicrobiaceae</taxon>
        <taxon>Methyloraptor</taxon>
    </lineage>
</organism>
<name>A0AAU7XAB0_9HYPH</name>
<evidence type="ECO:0000259" key="1">
    <source>
        <dbReference type="PROSITE" id="PS50801"/>
    </source>
</evidence>
<proteinExistence type="predicted"/>
<dbReference type="RefSeq" id="WP_407049777.1">
    <property type="nucleotide sequence ID" value="NZ_CP158568.1"/>
</dbReference>
<accession>A0AAU7XAB0</accession>
<dbReference type="InterPro" id="IPR058548">
    <property type="entry name" value="MlaB-like_STAS"/>
</dbReference>
<protein>
    <submittedName>
        <fullName evidence="2">STAS domain-containing protein</fullName>
    </submittedName>
</protein>
<reference evidence="2" key="1">
    <citation type="submission" date="2024-06" db="EMBL/GenBank/DDBJ databases">
        <title>Methylostella associata gen. nov., sp. nov., a novel Ancalomicrobiaceae-affiliated facultatively methylotrophic bacteria that feed on methanotrophs of the genus Methylococcus.</title>
        <authorList>
            <person name="Saltykova V."/>
            <person name="Danilova O.V."/>
            <person name="Oshkin I.Y."/>
            <person name="Belova S.E."/>
            <person name="Pimenov N.V."/>
            <person name="Dedysh S.N."/>
        </authorList>
    </citation>
    <scope>NUCLEOTIDE SEQUENCE</scope>
    <source>
        <strain evidence="2">S20</strain>
    </source>
</reference>
<dbReference type="Gene3D" id="3.30.750.24">
    <property type="entry name" value="STAS domain"/>
    <property type="match status" value="1"/>
</dbReference>
<dbReference type="CDD" id="cd07043">
    <property type="entry name" value="STAS_anti-anti-sigma_factors"/>
    <property type="match status" value="1"/>
</dbReference>
<dbReference type="KEGG" id="mflg:ABS361_22285"/>
<dbReference type="EMBL" id="CP158568">
    <property type="protein sequence ID" value="XBY44687.1"/>
    <property type="molecule type" value="Genomic_DNA"/>
</dbReference>